<evidence type="ECO:0000313" key="2">
    <source>
        <dbReference type="EMBL" id="KAL0475905.1"/>
    </source>
</evidence>
<gene>
    <name evidence="2" type="ORF">QR685DRAFT_63708</name>
</gene>
<dbReference type="Proteomes" id="UP001451303">
    <property type="component" value="Unassembled WGS sequence"/>
</dbReference>
<dbReference type="SUPFAM" id="SSF52821">
    <property type="entry name" value="Rhodanese/Cell cycle control phosphatase"/>
    <property type="match status" value="1"/>
</dbReference>
<dbReference type="SMART" id="SM00450">
    <property type="entry name" value="RHOD"/>
    <property type="match status" value="1"/>
</dbReference>
<organism evidence="2 3">
    <name type="scientific">Neurospora intermedia</name>
    <dbReference type="NCBI Taxonomy" id="5142"/>
    <lineage>
        <taxon>Eukaryota</taxon>
        <taxon>Fungi</taxon>
        <taxon>Dikarya</taxon>
        <taxon>Ascomycota</taxon>
        <taxon>Pezizomycotina</taxon>
        <taxon>Sordariomycetes</taxon>
        <taxon>Sordariomycetidae</taxon>
        <taxon>Sordariales</taxon>
        <taxon>Sordariaceae</taxon>
        <taxon>Neurospora</taxon>
    </lineage>
</organism>
<comment type="caution">
    <text evidence="2">The sequence shown here is derived from an EMBL/GenBank/DDBJ whole genome shotgun (WGS) entry which is preliminary data.</text>
</comment>
<dbReference type="PANTHER" id="PTHR10828:SF50">
    <property type="entry name" value="REDUCTASE (ARC2), PUTATIVE (AFU_ORTHOLOGUE AFUA_6G13400)-RELATED"/>
    <property type="match status" value="1"/>
</dbReference>
<protein>
    <submittedName>
        <fullName evidence="2">Arsenate reductase</fullName>
    </submittedName>
</protein>
<sequence>MSTAPPKETETEAAPWYAAYPEPQSDLMNISRAEVLEMLKGSTGETAGKDFVLVDLRRDDCKGGTIRGSINLPAQSMYQTLPTIYDMFKAAGVKKAIFYCGTSRGRGSRAARWLSDYLVKIGDDSIQSFALFEGIKGWANAGPEYVEFMDEHDGSVWERLKSQ</sequence>
<dbReference type="InterPro" id="IPR001763">
    <property type="entry name" value="Rhodanese-like_dom"/>
</dbReference>
<proteinExistence type="predicted"/>
<name>A0ABR3DTC0_NEUIN</name>
<dbReference type="Gene3D" id="3.40.250.10">
    <property type="entry name" value="Rhodanese-like domain"/>
    <property type="match status" value="1"/>
</dbReference>
<keyword evidence="3" id="KW-1185">Reference proteome</keyword>
<evidence type="ECO:0000259" key="1">
    <source>
        <dbReference type="PROSITE" id="PS50206"/>
    </source>
</evidence>
<dbReference type="PROSITE" id="PS50206">
    <property type="entry name" value="RHODANESE_3"/>
    <property type="match status" value="1"/>
</dbReference>
<dbReference type="PANTHER" id="PTHR10828">
    <property type="entry name" value="M-PHASE INDUCER PHOSPHATASE DUAL SPECIFICITY PHOSPHATASE CDC25"/>
    <property type="match status" value="1"/>
</dbReference>
<dbReference type="CDD" id="cd01443">
    <property type="entry name" value="Cdc25_Acr2p"/>
    <property type="match status" value="1"/>
</dbReference>
<accession>A0ABR3DTC0</accession>
<feature type="domain" description="Rhodanese" evidence="1">
    <location>
        <begin position="47"/>
        <end position="147"/>
    </location>
</feature>
<dbReference type="InterPro" id="IPR036873">
    <property type="entry name" value="Rhodanese-like_dom_sf"/>
</dbReference>
<evidence type="ECO:0000313" key="3">
    <source>
        <dbReference type="Proteomes" id="UP001451303"/>
    </source>
</evidence>
<dbReference type="EMBL" id="JAVLET010000001">
    <property type="protein sequence ID" value="KAL0475905.1"/>
    <property type="molecule type" value="Genomic_DNA"/>
</dbReference>
<reference evidence="2 3" key="1">
    <citation type="submission" date="2023-09" db="EMBL/GenBank/DDBJ databases">
        <title>Multi-omics analysis of a traditional fermented food reveals byproduct-associated fungal strains for waste-to-food upcycling.</title>
        <authorList>
            <consortium name="Lawrence Berkeley National Laboratory"/>
            <person name="Rekdal V.M."/>
            <person name="Villalobos-Escobedo J.M."/>
            <person name="Rodriguez-Valeron N."/>
            <person name="Garcia M.O."/>
            <person name="Vasquez D.P."/>
            <person name="Damayanti I."/>
            <person name="Sorensen P.M."/>
            <person name="Baidoo E.E."/>
            <person name="De Carvalho A.C."/>
            <person name="Riley R."/>
            <person name="Lipzen A."/>
            <person name="He G."/>
            <person name="Yan M."/>
            <person name="Haridas S."/>
            <person name="Daum C."/>
            <person name="Yoshinaga Y."/>
            <person name="Ng V."/>
            <person name="Grigoriev I.V."/>
            <person name="Munk R."/>
            <person name="Nuraida L."/>
            <person name="Wijaya C.H."/>
            <person name="Morales P.-C."/>
            <person name="Keasling J.D."/>
        </authorList>
    </citation>
    <scope>NUCLEOTIDE SEQUENCE [LARGE SCALE GENOMIC DNA]</scope>
    <source>
        <strain evidence="2 3">FGSC 2613</strain>
    </source>
</reference>
<dbReference type="Pfam" id="PF00581">
    <property type="entry name" value="Rhodanese"/>
    <property type="match status" value="1"/>
</dbReference>